<protein>
    <recommendedName>
        <fullName evidence="6">DUF866 domain-containing protein</fullName>
    </recommendedName>
</protein>
<evidence type="ECO:0000256" key="3">
    <source>
        <dbReference type="ARBA" id="ARBA00022833"/>
    </source>
</evidence>
<dbReference type="STRING" id="698492.A0A0E9NI07"/>
<dbReference type="Proteomes" id="UP000033140">
    <property type="component" value="Unassembled WGS sequence"/>
</dbReference>
<evidence type="ECO:0000256" key="1">
    <source>
        <dbReference type="ARBA" id="ARBA00007818"/>
    </source>
</evidence>
<comment type="caution">
    <text evidence="4">The sequence shown here is derived from an EMBL/GenBank/DDBJ whole genome shotgun (WGS) entry which is preliminary data.</text>
</comment>
<organism evidence="4 5">
    <name type="scientific">Saitoella complicata (strain BCRC 22490 / CBS 7301 / JCM 7358 / NBRC 10748 / NRRL Y-17804)</name>
    <dbReference type="NCBI Taxonomy" id="698492"/>
    <lineage>
        <taxon>Eukaryota</taxon>
        <taxon>Fungi</taxon>
        <taxon>Dikarya</taxon>
        <taxon>Ascomycota</taxon>
        <taxon>Taphrinomycotina</taxon>
        <taxon>Taphrinomycotina incertae sedis</taxon>
        <taxon>Saitoella</taxon>
    </lineage>
</organism>
<reference evidence="4 5" key="1">
    <citation type="journal article" date="2011" name="J. Gen. Appl. Microbiol.">
        <title>Draft genome sequencing of the enigmatic yeast Saitoella complicata.</title>
        <authorList>
            <person name="Nishida H."/>
            <person name="Hamamoto M."/>
            <person name="Sugiyama J."/>
        </authorList>
    </citation>
    <scope>NUCLEOTIDE SEQUENCE [LARGE SCALE GENOMIC DNA]</scope>
    <source>
        <strain evidence="4 5">NRRL Y-17804</strain>
    </source>
</reference>
<dbReference type="InterPro" id="IPR008584">
    <property type="entry name" value="CXXC_Zn-binding_euk"/>
</dbReference>
<evidence type="ECO:0000313" key="4">
    <source>
        <dbReference type="EMBL" id="GAO49474.1"/>
    </source>
</evidence>
<dbReference type="EMBL" id="BACD03000023">
    <property type="protein sequence ID" value="GAO49474.1"/>
    <property type="molecule type" value="Genomic_DNA"/>
</dbReference>
<dbReference type="SUPFAM" id="SSF141678">
    <property type="entry name" value="MAL13P1.257-like"/>
    <property type="match status" value="1"/>
</dbReference>
<accession>A0A0E9NI07</accession>
<dbReference type="PANTHER" id="PTHR12857">
    <property type="entry name" value="CXXC MOTIF CONTAINING ZINC BINDING PROTEIN"/>
    <property type="match status" value="1"/>
</dbReference>
<sequence>MGSATVAMVAQWSPLSNLNISQRSDCRLRNNRHPSPRNRCTSRRIPNMVKLSLNLKAELAGVNNLAPADEDGDFTYFFKVECTSCREVHNNWVGISRNEEAEISGSKGNATWVWRCKNCKRESSASFENAPVSYDKEAPKPILTFECRGCEFVEFKPDGEWVCEGEESGTKFEGVDLTEDWYDYDEKAGAEVSIIDMQWEIKRA</sequence>
<dbReference type="Pfam" id="PF05907">
    <property type="entry name" value="CXXC_Zn-b_euk"/>
    <property type="match status" value="1"/>
</dbReference>
<reference evidence="4 5" key="2">
    <citation type="journal article" date="2014" name="J. Gen. Appl. Microbiol.">
        <title>The early diverging ascomycetous budding yeast Saitoella complicata has three histone deacetylases belonging to the Clr6, Hos2, and Rpd3 lineages.</title>
        <authorList>
            <person name="Nishida H."/>
            <person name="Matsumoto T."/>
            <person name="Kondo S."/>
            <person name="Hamamoto M."/>
            <person name="Yoshikawa H."/>
        </authorList>
    </citation>
    <scope>NUCLEOTIDE SEQUENCE [LARGE SCALE GENOMIC DNA]</scope>
    <source>
        <strain evidence="4 5">NRRL Y-17804</strain>
    </source>
</reference>
<evidence type="ECO:0008006" key="6">
    <source>
        <dbReference type="Google" id="ProtNLM"/>
    </source>
</evidence>
<keyword evidence="3" id="KW-0862">Zinc</keyword>
<gene>
    <name evidence="4" type="ORF">G7K_3624-t1</name>
</gene>
<dbReference type="PANTHER" id="PTHR12857:SF0">
    <property type="entry name" value="CXXC MOTIF CONTAINING ZINC BINDING PROTEIN"/>
    <property type="match status" value="1"/>
</dbReference>
<keyword evidence="2" id="KW-0479">Metal-binding</keyword>
<dbReference type="OMA" id="TAHFVWR"/>
<reference evidence="4 5" key="3">
    <citation type="journal article" date="2015" name="Genome Announc.">
        <title>Draft Genome Sequence of the Archiascomycetous Yeast Saitoella complicata.</title>
        <authorList>
            <person name="Yamauchi K."/>
            <person name="Kondo S."/>
            <person name="Hamamoto M."/>
            <person name="Takahashi Y."/>
            <person name="Ogura Y."/>
            <person name="Hayashi T."/>
            <person name="Nishida H."/>
        </authorList>
    </citation>
    <scope>NUCLEOTIDE SEQUENCE [LARGE SCALE GENOMIC DNA]</scope>
    <source>
        <strain evidence="4 5">NRRL Y-17804</strain>
    </source>
</reference>
<proteinExistence type="inferred from homology"/>
<name>A0A0E9NI07_SAICN</name>
<evidence type="ECO:0000313" key="5">
    <source>
        <dbReference type="Proteomes" id="UP000033140"/>
    </source>
</evidence>
<dbReference type="AlphaFoldDB" id="A0A0E9NI07"/>
<comment type="similarity">
    <text evidence="1">Belongs to the UPF0587 family.</text>
</comment>
<keyword evidence="5" id="KW-1185">Reference proteome</keyword>
<dbReference type="GO" id="GO:0008270">
    <property type="term" value="F:zinc ion binding"/>
    <property type="evidence" value="ECO:0007669"/>
    <property type="project" value="TreeGrafter"/>
</dbReference>
<evidence type="ECO:0000256" key="2">
    <source>
        <dbReference type="ARBA" id="ARBA00022723"/>
    </source>
</evidence>